<dbReference type="AlphaFoldDB" id="W0EXW4"/>
<gene>
    <name evidence="3" type="ORF">BARVI_10625</name>
</gene>
<dbReference type="OrthoDB" id="1089908at2"/>
<feature type="signal peptide" evidence="1">
    <location>
        <begin position="1"/>
        <end position="21"/>
    </location>
</feature>
<dbReference type="PATRIC" id="fig|880074.11.peg.2203"/>
<keyword evidence="1" id="KW-0732">Signal</keyword>
<dbReference type="GO" id="GO:0019867">
    <property type="term" value="C:outer membrane"/>
    <property type="evidence" value="ECO:0007669"/>
    <property type="project" value="InterPro"/>
</dbReference>
<dbReference type="InterPro" id="IPR032187">
    <property type="entry name" value="SusF/SusE-like_C"/>
</dbReference>
<feature type="chain" id="PRO_5004788296" description="Outer membrane protein SusF/SusE-like C-terminal domain-containing protein" evidence="1">
    <location>
        <begin position="22"/>
        <end position="422"/>
    </location>
</feature>
<dbReference type="GO" id="GO:2001070">
    <property type="term" value="F:starch binding"/>
    <property type="evidence" value="ECO:0007669"/>
    <property type="project" value="InterPro"/>
</dbReference>
<evidence type="ECO:0000259" key="2">
    <source>
        <dbReference type="Pfam" id="PF16411"/>
    </source>
</evidence>
<proteinExistence type="predicted"/>
<dbReference type="Gene3D" id="2.60.40.3620">
    <property type="match status" value="3"/>
</dbReference>
<dbReference type="KEGG" id="bvs:BARVI_10625"/>
<keyword evidence="4" id="KW-1185">Reference proteome</keyword>
<reference evidence="3 4" key="1">
    <citation type="submission" date="2013-12" db="EMBL/GenBank/DDBJ databases">
        <authorList>
            <consortium name="DOE Joint Genome Institute"/>
            <person name="Eisen J."/>
            <person name="Huntemann M."/>
            <person name="Han J."/>
            <person name="Chen A."/>
            <person name="Kyrpides N."/>
            <person name="Mavromatis K."/>
            <person name="Markowitz V."/>
            <person name="Palaniappan K."/>
            <person name="Ivanova N."/>
            <person name="Schaumberg A."/>
            <person name="Pati A."/>
            <person name="Liolios K."/>
            <person name="Nordberg H.P."/>
            <person name="Cantor M.N."/>
            <person name="Hua S.X."/>
            <person name="Woyke T."/>
        </authorList>
    </citation>
    <scope>NUCLEOTIDE SEQUENCE [LARGE SCALE GENOMIC DNA]</scope>
    <source>
        <strain evidence="4">DSM 18177</strain>
    </source>
</reference>
<dbReference type="Proteomes" id="UP000018901">
    <property type="component" value="Chromosome"/>
</dbReference>
<organism evidence="3 4">
    <name type="scientific">Barnesiella viscericola DSM 18177</name>
    <dbReference type="NCBI Taxonomy" id="880074"/>
    <lineage>
        <taxon>Bacteria</taxon>
        <taxon>Pseudomonadati</taxon>
        <taxon>Bacteroidota</taxon>
        <taxon>Bacteroidia</taxon>
        <taxon>Bacteroidales</taxon>
        <taxon>Barnesiellaceae</taxon>
        <taxon>Barnesiella</taxon>
    </lineage>
</organism>
<dbReference type="Pfam" id="PF16411">
    <property type="entry name" value="SusF_SusE"/>
    <property type="match status" value="1"/>
</dbReference>
<evidence type="ECO:0000256" key="1">
    <source>
        <dbReference type="SAM" id="SignalP"/>
    </source>
</evidence>
<name>W0EXW4_9BACT</name>
<dbReference type="HOGENOM" id="CLU_649975_0_0_10"/>
<feature type="domain" description="Outer membrane protein SusF/SusE-like C-terminal" evidence="2">
    <location>
        <begin position="153"/>
        <end position="257"/>
    </location>
</feature>
<accession>W0EXW4</accession>
<sequence length="422" mass="46810">MKKICWLAAVATLSISGTASAQATLSEISELFMVGDPTQWSAFELVKTSDHVFFYQGKVEGGDGVSTGRFRASAWGADVVFNGPQVHAVEDKTLLSPATSATANIDYNNMEGGDKNWYIAESGNYRIVFDLDKAIVSITSDFSEVLPVITPSVYAVGDATIGGWNPAEGTPLTLDATNPYIFTYQTYMKGGAFKFSLRNDKEWDGNWIHPAQNITIGAEGLKKCAIEVFRGADLNDNQWTVSEAGTYKITLDLRNMEMSAEYLSDKVIANQLYMVGDLTNWSFQPMEQVSPNVFEATFDNCESGKRFRASMAPVWGTHLRPEIDNTELAIDNKYGLDIKMDQNEDYNWVTKEPGTYKIRFDLNKMKVSANNETTTSITEIIQDGGNATCEYFNLQGIRVMNPVAGEVYIQRTGTTVRKVIIR</sequence>
<dbReference type="GeneID" id="90529844"/>
<protein>
    <recommendedName>
        <fullName evidence="2">Outer membrane protein SusF/SusE-like C-terminal domain-containing protein</fullName>
    </recommendedName>
</protein>
<dbReference type="STRING" id="880074.BARVI_10625"/>
<evidence type="ECO:0000313" key="3">
    <source>
        <dbReference type="EMBL" id="AHF13931.1"/>
    </source>
</evidence>
<evidence type="ECO:0000313" key="4">
    <source>
        <dbReference type="Proteomes" id="UP000018901"/>
    </source>
</evidence>
<dbReference type="RefSeq" id="WP_025279178.1">
    <property type="nucleotide sequence ID" value="NZ_CP007034.1"/>
</dbReference>
<dbReference type="EMBL" id="CP007034">
    <property type="protein sequence ID" value="AHF13931.1"/>
    <property type="molecule type" value="Genomic_DNA"/>
</dbReference>